<sequence length="225" mass="26879">MIHAHINNNSKKLLIFFNDMARVGIDDNKFSSYKILNEIFNNYDILFIKDIKMNNWYLTIIDDVYQLINDINEQYNYDYIFGLTSSSGSICLLNTLHKFHNFRKAIIINGQTTLSDDIVNIYKDICIDCYIFDKAHIKESYNEQYLIPFNNIPKEMYSKYMFFYCDSISDKIYYNYMRTIYPSNLFCNIFFDNNVKLHGIYVKFLLNNAFFLTSMKNIFDSSVEF</sequence>
<dbReference type="AlphaFoldDB" id="A0A6C0JRA3"/>
<proteinExistence type="predicted"/>
<reference evidence="1" key="1">
    <citation type="journal article" date="2020" name="Nature">
        <title>Giant virus diversity and host interactions through global metagenomics.</title>
        <authorList>
            <person name="Schulz F."/>
            <person name="Roux S."/>
            <person name="Paez-Espino D."/>
            <person name="Jungbluth S."/>
            <person name="Walsh D.A."/>
            <person name="Denef V.J."/>
            <person name="McMahon K.D."/>
            <person name="Konstantinidis K.T."/>
            <person name="Eloe-Fadrosh E.A."/>
            <person name="Kyrpides N.C."/>
            <person name="Woyke T."/>
        </authorList>
    </citation>
    <scope>NUCLEOTIDE SEQUENCE</scope>
    <source>
        <strain evidence="1">GVMAG-M-3300027747-57</strain>
    </source>
</reference>
<organism evidence="1">
    <name type="scientific">viral metagenome</name>
    <dbReference type="NCBI Taxonomy" id="1070528"/>
    <lineage>
        <taxon>unclassified sequences</taxon>
        <taxon>metagenomes</taxon>
        <taxon>organismal metagenomes</taxon>
    </lineage>
</organism>
<evidence type="ECO:0000313" key="1">
    <source>
        <dbReference type="EMBL" id="QHU06224.1"/>
    </source>
</evidence>
<name>A0A6C0JRA3_9ZZZZ</name>
<dbReference type="EMBL" id="MN740431">
    <property type="protein sequence ID" value="QHU06224.1"/>
    <property type="molecule type" value="Genomic_DNA"/>
</dbReference>
<protein>
    <submittedName>
        <fullName evidence="1">Uncharacterized protein</fullName>
    </submittedName>
</protein>
<accession>A0A6C0JRA3</accession>